<dbReference type="GO" id="GO:0005524">
    <property type="term" value="F:ATP binding"/>
    <property type="evidence" value="ECO:0007669"/>
    <property type="project" value="UniProtKB-KW"/>
</dbReference>
<dbReference type="SUPFAM" id="SSF52540">
    <property type="entry name" value="P-loop containing nucleoside triphosphate hydrolases"/>
    <property type="match status" value="1"/>
</dbReference>
<protein>
    <submittedName>
        <fullName evidence="5">ABC transporter ATP-binding protein</fullName>
    </submittedName>
</protein>
<dbReference type="EMBL" id="JBHRUG010000017">
    <property type="protein sequence ID" value="MFC3283741.1"/>
    <property type="molecule type" value="Genomic_DNA"/>
</dbReference>
<name>A0ABV7LNI1_9GAMM</name>
<dbReference type="InterPro" id="IPR050153">
    <property type="entry name" value="Metal_Ion_Import_ABC"/>
</dbReference>
<evidence type="ECO:0000256" key="2">
    <source>
        <dbReference type="ARBA" id="ARBA00022741"/>
    </source>
</evidence>
<keyword evidence="6" id="KW-1185">Reference proteome</keyword>
<dbReference type="PANTHER" id="PTHR42734">
    <property type="entry name" value="METAL TRANSPORT SYSTEM ATP-BINDING PROTEIN TM_0124-RELATED"/>
    <property type="match status" value="1"/>
</dbReference>
<comment type="caution">
    <text evidence="5">The sequence shown here is derived from an EMBL/GenBank/DDBJ whole genome shotgun (WGS) entry which is preliminary data.</text>
</comment>
<sequence>MVSIRLDDLGARYGRKPLVQDVTTPAFAGGEVVAVIGPNAAGKSTLFKRIAGLLRGPGQVHVEGARRGRDAVCYMPQDTSANAVLTVYESILLARKQGSSWSVGDDDLGRIDETLEALGIADIAFKNIGELSGGQRQLASLAQMLVRDPDVLLMDEPTSALDLSRQVEVLTYMRSLARARGMVVLIALHDLNHALRFSDHTMVIANGELIACGPSHDVITPALLHEVYHVEARIEPCSRGIGQVIVDDVAAKGKTFGIGYRPPQTSMKVPAE</sequence>
<dbReference type="SMART" id="SM00382">
    <property type="entry name" value="AAA"/>
    <property type="match status" value="1"/>
</dbReference>
<dbReference type="InterPro" id="IPR017871">
    <property type="entry name" value="ABC_transporter-like_CS"/>
</dbReference>
<dbReference type="Gene3D" id="3.40.50.300">
    <property type="entry name" value="P-loop containing nucleotide triphosphate hydrolases"/>
    <property type="match status" value="1"/>
</dbReference>
<accession>A0ABV7LNI1</accession>
<evidence type="ECO:0000256" key="3">
    <source>
        <dbReference type="ARBA" id="ARBA00022840"/>
    </source>
</evidence>
<keyword evidence="3 5" id="KW-0067">ATP-binding</keyword>
<dbReference type="PROSITE" id="PS50893">
    <property type="entry name" value="ABC_TRANSPORTER_2"/>
    <property type="match status" value="1"/>
</dbReference>
<dbReference type="Proteomes" id="UP001595579">
    <property type="component" value="Unassembled WGS sequence"/>
</dbReference>
<organism evidence="5 6">
    <name type="scientific">Litchfieldella rifensis</name>
    <dbReference type="NCBI Taxonomy" id="762643"/>
    <lineage>
        <taxon>Bacteria</taxon>
        <taxon>Pseudomonadati</taxon>
        <taxon>Pseudomonadota</taxon>
        <taxon>Gammaproteobacteria</taxon>
        <taxon>Oceanospirillales</taxon>
        <taxon>Halomonadaceae</taxon>
        <taxon>Litchfieldella</taxon>
    </lineage>
</organism>
<dbReference type="CDD" id="cd03214">
    <property type="entry name" value="ABC_Iron-Siderophores_B12_Hemin"/>
    <property type="match status" value="1"/>
</dbReference>
<dbReference type="InterPro" id="IPR003593">
    <property type="entry name" value="AAA+_ATPase"/>
</dbReference>
<keyword evidence="1" id="KW-0813">Transport</keyword>
<dbReference type="Pfam" id="PF00005">
    <property type="entry name" value="ABC_tran"/>
    <property type="match status" value="1"/>
</dbReference>
<evidence type="ECO:0000313" key="6">
    <source>
        <dbReference type="Proteomes" id="UP001595579"/>
    </source>
</evidence>
<dbReference type="InterPro" id="IPR027417">
    <property type="entry name" value="P-loop_NTPase"/>
</dbReference>
<dbReference type="InterPro" id="IPR003439">
    <property type="entry name" value="ABC_transporter-like_ATP-bd"/>
</dbReference>
<evidence type="ECO:0000313" key="5">
    <source>
        <dbReference type="EMBL" id="MFC3283741.1"/>
    </source>
</evidence>
<evidence type="ECO:0000259" key="4">
    <source>
        <dbReference type="PROSITE" id="PS50893"/>
    </source>
</evidence>
<keyword evidence="2" id="KW-0547">Nucleotide-binding</keyword>
<dbReference type="RefSeq" id="WP_386773019.1">
    <property type="nucleotide sequence ID" value="NZ_JBHRUG010000017.1"/>
</dbReference>
<feature type="domain" description="ABC transporter" evidence="4">
    <location>
        <begin position="4"/>
        <end position="231"/>
    </location>
</feature>
<gene>
    <name evidence="5" type="ORF">ACFOEV_08995</name>
</gene>
<dbReference type="PROSITE" id="PS00211">
    <property type="entry name" value="ABC_TRANSPORTER_1"/>
    <property type="match status" value="1"/>
</dbReference>
<reference evidence="6" key="1">
    <citation type="journal article" date="2019" name="Int. J. Syst. Evol. Microbiol.">
        <title>The Global Catalogue of Microorganisms (GCM) 10K type strain sequencing project: providing services to taxonomists for standard genome sequencing and annotation.</title>
        <authorList>
            <consortium name="The Broad Institute Genomics Platform"/>
            <consortium name="The Broad Institute Genome Sequencing Center for Infectious Disease"/>
            <person name="Wu L."/>
            <person name="Ma J."/>
        </authorList>
    </citation>
    <scope>NUCLEOTIDE SEQUENCE [LARGE SCALE GENOMIC DNA]</scope>
    <source>
        <strain evidence="6">CECT 7698</strain>
    </source>
</reference>
<proteinExistence type="predicted"/>
<evidence type="ECO:0000256" key="1">
    <source>
        <dbReference type="ARBA" id="ARBA00022448"/>
    </source>
</evidence>
<dbReference type="PANTHER" id="PTHR42734:SF21">
    <property type="entry name" value="IRON ABC TRANSPORTER, ATP-BINDING PROTEIN"/>
    <property type="match status" value="1"/>
</dbReference>